<dbReference type="PANTHER" id="PTHR37299">
    <property type="entry name" value="TRANSCRIPTIONAL REGULATOR-RELATED"/>
    <property type="match status" value="1"/>
</dbReference>
<accession>A0A0X8GY17</accession>
<dbReference type="Pfam" id="PF04397">
    <property type="entry name" value="LytTR"/>
    <property type="match status" value="1"/>
</dbReference>
<dbReference type="STRING" id="1514105.AOC36_00495"/>
<dbReference type="AlphaFoldDB" id="A0A0X8GY17"/>
<dbReference type="InterPro" id="IPR046947">
    <property type="entry name" value="LytR-like"/>
</dbReference>
<dbReference type="SMART" id="SM00850">
    <property type="entry name" value="LytTR"/>
    <property type="match status" value="1"/>
</dbReference>
<dbReference type="PANTHER" id="PTHR37299:SF4">
    <property type="entry name" value="TRANSCRIPTIONAL REGULATOR"/>
    <property type="match status" value="1"/>
</dbReference>
<reference evidence="2 3" key="1">
    <citation type="submission" date="2015-10" db="EMBL/GenBank/DDBJ databases">
        <title>Erysipelothrix larvae sp. LV19 isolated from the larval gut of the rhinoceros beetle, Trypoxylus dichotomus.</title>
        <authorList>
            <person name="Lim S."/>
            <person name="Kim B.-C."/>
        </authorList>
    </citation>
    <scope>NUCLEOTIDE SEQUENCE [LARGE SCALE GENOMIC DNA]</scope>
    <source>
        <strain evidence="2 3">LV19</strain>
    </source>
</reference>
<dbReference type="InterPro" id="IPR007492">
    <property type="entry name" value="LytTR_DNA-bd_dom"/>
</dbReference>
<sequence>MKKEIKVIREINQNHSGIKVTVSSNDASSDLDFVYHTVETLFSRKLAGENIHKEITYVSLINIEHLYTKQKSVYFQSDGIEYKVEYRLYELEQKLPAYFVRISHSEIVNIYHMKSLNSSFPGTIQLLLKNGTTVYVSRRYVNKVTQQIMEVVNHESY</sequence>
<dbReference type="OrthoDB" id="3186525at2"/>
<organism evidence="2 3">
    <name type="scientific">Erysipelothrix larvae</name>
    <dbReference type="NCBI Taxonomy" id="1514105"/>
    <lineage>
        <taxon>Bacteria</taxon>
        <taxon>Bacillati</taxon>
        <taxon>Bacillota</taxon>
        <taxon>Erysipelotrichia</taxon>
        <taxon>Erysipelotrichales</taxon>
        <taxon>Erysipelotrichaceae</taxon>
        <taxon>Erysipelothrix</taxon>
    </lineage>
</organism>
<feature type="domain" description="HTH LytTR-type" evidence="1">
    <location>
        <begin position="81"/>
        <end position="150"/>
    </location>
</feature>
<proteinExistence type="predicted"/>
<name>A0A0X8GY17_9FIRM</name>
<dbReference type="Gene3D" id="2.40.50.1020">
    <property type="entry name" value="LytTr DNA-binding domain"/>
    <property type="match status" value="1"/>
</dbReference>
<dbReference type="EMBL" id="CP013213">
    <property type="protein sequence ID" value="AMC92524.1"/>
    <property type="molecule type" value="Genomic_DNA"/>
</dbReference>
<dbReference type="Proteomes" id="UP000063781">
    <property type="component" value="Chromosome"/>
</dbReference>
<gene>
    <name evidence="2" type="ORF">AOC36_00495</name>
</gene>
<keyword evidence="3" id="KW-1185">Reference proteome</keyword>
<protein>
    <recommendedName>
        <fullName evidence="1">HTH LytTR-type domain-containing protein</fullName>
    </recommendedName>
</protein>
<dbReference type="RefSeq" id="WP_067629858.1">
    <property type="nucleotide sequence ID" value="NZ_CP013213.1"/>
</dbReference>
<dbReference type="GO" id="GO:0003677">
    <property type="term" value="F:DNA binding"/>
    <property type="evidence" value="ECO:0007669"/>
    <property type="project" value="InterPro"/>
</dbReference>
<dbReference type="KEGG" id="erl:AOC36_00495"/>
<evidence type="ECO:0000313" key="2">
    <source>
        <dbReference type="EMBL" id="AMC92524.1"/>
    </source>
</evidence>
<evidence type="ECO:0000313" key="3">
    <source>
        <dbReference type="Proteomes" id="UP000063781"/>
    </source>
</evidence>
<evidence type="ECO:0000259" key="1">
    <source>
        <dbReference type="PROSITE" id="PS50930"/>
    </source>
</evidence>
<dbReference type="PROSITE" id="PS50930">
    <property type="entry name" value="HTH_LYTTR"/>
    <property type="match status" value="1"/>
</dbReference>
<dbReference type="GO" id="GO:0000156">
    <property type="term" value="F:phosphorelay response regulator activity"/>
    <property type="evidence" value="ECO:0007669"/>
    <property type="project" value="InterPro"/>
</dbReference>